<dbReference type="NCBIfam" id="TIGR00174">
    <property type="entry name" value="miaA"/>
    <property type="match status" value="1"/>
</dbReference>
<keyword evidence="4 10" id="KW-0808">Transferase</keyword>
<keyword evidence="7" id="KW-0067">ATP-binding</keyword>
<dbReference type="InterPro" id="IPR039657">
    <property type="entry name" value="Dimethylallyltransferase"/>
</dbReference>
<evidence type="ECO:0000256" key="2">
    <source>
        <dbReference type="ARBA" id="ARBA00005842"/>
    </source>
</evidence>
<gene>
    <name evidence="10" type="ORF">ASZ90_006290</name>
</gene>
<name>A0A0W8FT44_9ZZZZ</name>
<evidence type="ECO:0000256" key="7">
    <source>
        <dbReference type="ARBA" id="ARBA00022840"/>
    </source>
</evidence>
<evidence type="ECO:0000256" key="9">
    <source>
        <dbReference type="ARBA" id="ARBA00049563"/>
    </source>
</evidence>
<comment type="catalytic activity">
    <reaction evidence="9">
        <text>adenosine(37) in tRNA + dimethylallyl diphosphate = N(6)-dimethylallyladenosine(37) in tRNA + diphosphate</text>
        <dbReference type="Rhea" id="RHEA:26482"/>
        <dbReference type="Rhea" id="RHEA-COMP:10162"/>
        <dbReference type="Rhea" id="RHEA-COMP:10375"/>
        <dbReference type="ChEBI" id="CHEBI:33019"/>
        <dbReference type="ChEBI" id="CHEBI:57623"/>
        <dbReference type="ChEBI" id="CHEBI:74411"/>
        <dbReference type="ChEBI" id="CHEBI:74415"/>
        <dbReference type="EC" id="2.5.1.75"/>
    </reaction>
</comment>
<accession>A0A0W8FT44</accession>
<reference evidence="10" key="1">
    <citation type="journal article" date="2015" name="Proc. Natl. Acad. Sci. U.S.A.">
        <title>Networks of energetic and metabolic interactions define dynamics in microbial communities.</title>
        <authorList>
            <person name="Embree M."/>
            <person name="Liu J.K."/>
            <person name="Al-Bassam M.M."/>
            <person name="Zengler K."/>
        </authorList>
    </citation>
    <scope>NUCLEOTIDE SEQUENCE</scope>
</reference>
<dbReference type="Pfam" id="PF01715">
    <property type="entry name" value="IPPT"/>
    <property type="match status" value="1"/>
</dbReference>
<dbReference type="SUPFAM" id="SSF52540">
    <property type="entry name" value="P-loop containing nucleoside triphosphate hydrolases"/>
    <property type="match status" value="1"/>
</dbReference>
<evidence type="ECO:0000256" key="8">
    <source>
        <dbReference type="ARBA" id="ARBA00022842"/>
    </source>
</evidence>
<keyword evidence="8" id="KW-0460">Magnesium</keyword>
<evidence type="ECO:0000256" key="1">
    <source>
        <dbReference type="ARBA" id="ARBA00001946"/>
    </source>
</evidence>
<sequence length="319" mass="36815">MEKLPLVIINSPTATGKTQLAVNLALEFGGEIISADSMQVYRYLDIGTAKPTMEERRGIRHHLIDIVNPDEEFNAALFAESARKIISELSEKRTPVFVVGGTGLYIRALLKGIIDTPDVDEKIRNHYRMLRDTHGKKYLYDLLLKRDAVAAAQINPNDSVRVIRALEVLEQTGESITVKQKEHSFADAPYRAYKIGLQIERKELKQRIELRTDKMIADGLLDEVKRVLAMGYRENLKPLQSLGYKQSIGFLHNKYDWQSCVDLIKRDTWQYARRQMTWFSADKEINWFSHDSFSEIRKKAKPFLSSLNSNKNNLLFRHF</sequence>
<dbReference type="PANTHER" id="PTHR11088:SF60">
    <property type="entry name" value="TRNA DIMETHYLALLYLTRANSFERASE"/>
    <property type="match status" value="1"/>
</dbReference>
<dbReference type="InterPro" id="IPR027417">
    <property type="entry name" value="P-loop_NTPase"/>
</dbReference>
<dbReference type="InterPro" id="IPR018022">
    <property type="entry name" value="IPT"/>
</dbReference>
<evidence type="ECO:0000256" key="4">
    <source>
        <dbReference type="ARBA" id="ARBA00022679"/>
    </source>
</evidence>
<dbReference type="GO" id="GO:0006400">
    <property type="term" value="P:tRNA modification"/>
    <property type="evidence" value="ECO:0007669"/>
    <property type="project" value="TreeGrafter"/>
</dbReference>
<evidence type="ECO:0000256" key="6">
    <source>
        <dbReference type="ARBA" id="ARBA00022741"/>
    </source>
</evidence>
<dbReference type="EC" id="2.5.1.75" evidence="3"/>
<evidence type="ECO:0000256" key="5">
    <source>
        <dbReference type="ARBA" id="ARBA00022694"/>
    </source>
</evidence>
<dbReference type="Gene3D" id="3.40.50.300">
    <property type="entry name" value="P-loop containing nucleotide triphosphate hydrolases"/>
    <property type="match status" value="1"/>
</dbReference>
<comment type="caution">
    <text evidence="10">The sequence shown here is derived from an EMBL/GenBank/DDBJ whole genome shotgun (WGS) entry which is preliminary data.</text>
</comment>
<dbReference type="GO" id="GO:0052381">
    <property type="term" value="F:tRNA dimethylallyltransferase activity"/>
    <property type="evidence" value="ECO:0007669"/>
    <property type="project" value="UniProtKB-EC"/>
</dbReference>
<dbReference type="HAMAP" id="MF_00185">
    <property type="entry name" value="IPP_trans"/>
    <property type="match status" value="1"/>
</dbReference>
<dbReference type="GO" id="GO:0005524">
    <property type="term" value="F:ATP binding"/>
    <property type="evidence" value="ECO:0007669"/>
    <property type="project" value="UniProtKB-KW"/>
</dbReference>
<dbReference type="AlphaFoldDB" id="A0A0W8FT44"/>
<dbReference type="EMBL" id="LNQE01000880">
    <property type="protein sequence ID" value="KUG23886.1"/>
    <property type="molecule type" value="Genomic_DNA"/>
</dbReference>
<proteinExistence type="inferred from homology"/>
<dbReference type="Gene3D" id="1.10.20.140">
    <property type="match status" value="1"/>
</dbReference>
<evidence type="ECO:0000256" key="3">
    <source>
        <dbReference type="ARBA" id="ARBA00012665"/>
    </source>
</evidence>
<comment type="cofactor">
    <cofactor evidence="1">
        <name>Mg(2+)</name>
        <dbReference type="ChEBI" id="CHEBI:18420"/>
    </cofactor>
</comment>
<protein>
    <recommendedName>
        <fullName evidence="3">tRNA dimethylallyltransferase</fullName>
        <ecNumber evidence="3">2.5.1.75</ecNumber>
    </recommendedName>
</protein>
<keyword evidence="6" id="KW-0547">Nucleotide-binding</keyword>
<organism evidence="10">
    <name type="scientific">hydrocarbon metagenome</name>
    <dbReference type="NCBI Taxonomy" id="938273"/>
    <lineage>
        <taxon>unclassified sequences</taxon>
        <taxon>metagenomes</taxon>
        <taxon>ecological metagenomes</taxon>
    </lineage>
</organism>
<keyword evidence="5" id="KW-0819">tRNA processing</keyword>
<evidence type="ECO:0000313" key="10">
    <source>
        <dbReference type="EMBL" id="KUG23886.1"/>
    </source>
</evidence>
<comment type="similarity">
    <text evidence="2">Belongs to the IPP transferase family.</text>
</comment>
<dbReference type="PANTHER" id="PTHR11088">
    <property type="entry name" value="TRNA DIMETHYLALLYLTRANSFERASE"/>
    <property type="match status" value="1"/>
</dbReference>